<keyword evidence="2" id="KW-0689">Ribosomal protein</keyword>
<dbReference type="STRING" id="595528.A0A0D2UNX7"/>
<evidence type="ECO:0000313" key="6">
    <source>
        <dbReference type="EMBL" id="KJE96656.1"/>
    </source>
</evidence>
<organism evidence="6 7">
    <name type="scientific">Capsaspora owczarzaki (strain ATCC 30864)</name>
    <dbReference type="NCBI Taxonomy" id="595528"/>
    <lineage>
        <taxon>Eukaryota</taxon>
        <taxon>Filasterea</taxon>
        <taxon>Capsaspora</taxon>
    </lineage>
</organism>
<gene>
    <name evidence="6" type="ORF">CAOG_006946</name>
</gene>
<feature type="region of interest" description="Disordered" evidence="4">
    <location>
        <begin position="212"/>
        <end position="231"/>
    </location>
</feature>
<dbReference type="RefSeq" id="XP_004343670.1">
    <property type="nucleotide sequence ID" value="XM_004343620.2"/>
</dbReference>
<dbReference type="GO" id="GO:0003735">
    <property type="term" value="F:structural constituent of ribosome"/>
    <property type="evidence" value="ECO:0007669"/>
    <property type="project" value="InterPro"/>
</dbReference>
<dbReference type="InterPro" id="IPR014722">
    <property type="entry name" value="Rib_uL2_dom2"/>
</dbReference>
<feature type="region of interest" description="Disordered" evidence="4">
    <location>
        <begin position="247"/>
        <end position="287"/>
    </location>
</feature>
<dbReference type="InParanoid" id="A0A0D2UNX7"/>
<dbReference type="InterPro" id="IPR005824">
    <property type="entry name" value="KOW"/>
</dbReference>
<dbReference type="Pfam" id="PF17136">
    <property type="entry name" value="ribosomal_L24"/>
    <property type="match status" value="1"/>
</dbReference>
<evidence type="ECO:0000256" key="3">
    <source>
        <dbReference type="ARBA" id="ARBA00023274"/>
    </source>
</evidence>
<keyword evidence="7" id="KW-1185">Reference proteome</keyword>
<dbReference type="Gene3D" id="2.30.30.30">
    <property type="match status" value="1"/>
</dbReference>
<dbReference type="SUPFAM" id="SSF50104">
    <property type="entry name" value="Translation proteins SH3-like domain"/>
    <property type="match status" value="1"/>
</dbReference>
<proteinExistence type="inferred from homology"/>
<keyword evidence="3" id="KW-0687">Ribonucleoprotein</keyword>
<dbReference type="HAMAP" id="MF_01326_B">
    <property type="entry name" value="Ribosomal_uL24_B"/>
    <property type="match status" value="1"/>
</dbReference>
<dbReference type="SMART" id="SM00739">
    <property type="entry name" value="KOW"/>
    <property type="match status" value="1"/>
</dbReference>
<accession>A0A0D2UNX7</accession>
<dbReference type="OrthoDB" id="359154at2759"/>
<reference evidence="7" key="1">
    <citation type="submission" date="2011-02" db="EMBL/GenBank/DDBJ databases">
        <title>The Genome Sequence of Capsaspora owczarzaki ATCC 30864.</title>
        <authorList>
            <person name="Russ C."/>
            <person name="Cuomo C."/>
            <person name="Burger G."/>
            <person name="Gray M.W."/>
            <person name="Holland P.W.H."/>
            <person name="King N."/>
            <person name="Lang F.B.F."/>
            <person name="Roger A.J."/>
            <person name="Ruiz-Trillo I."/>
            <person name="Young S.K."/>
            <person name="Zeng Q."/>
            <person name="Gargeya S."/>
            <person name="Alvarado L."/>
            <person name="Berlin A."/>
            <person name="Chapman S.B."/>
            <person name="Chen Z."/>
            <person name="Freedman E."/>
            <person name="Gellesch M."/>
            <person name="Goldberg J."/>
            <person name="Griggs A."/>
            <person name="Gujja S."/>
            <person name="Heilman E."/>
            <person name="Heiman D."/>
            <person name="Howarth C."/>
            <person name="Mehta T."/>
            <person name="Neiman D."/>
            <person name="Pearson M."/>
            <person name="Roberts A."/>
            <person name="Saif S."/>
            <person name="Shea T."/>
            <person name="Shenoy N."/>
            <person name="Sisk P."/>
            <person name="Stolte C."/>
            <person name="Sykes S."/>
            <person name="White J."/>
            <person name="Yandava C."/>
            <person name="Haas B."/>
            <person name="Nusbaum C."/>
            <person name="Birren B."/>
        </authorList>
    </citation>
    <scope>NUCLEOTIDE SEQUENCE</scope>
    <source>
        <strain evidence="7">ATCC 30864</strain>
    </source>
</reference>
<dbReference type="GO" id="GO:0006412">
    <property type="term" value="P:translation"/>
    <property type="evidence" value="ECO:0007669"/>
    <property type="project" value="InterPro"/>
</dbReference>
<dbReference type="InterPro" id="IPR057264">
    <property type="entry name" value="Ribosomal_uL24_C"/>
</dbReference>
<evidence type="ECO:0000259" key="5">
    <source>
        <dbReference type="SMART" id="SM00739"/>
    </source>
</evidence>
<comment type="similarity">
    <text evidence="1">Belongs to the universal ribosomal protein uL24 family.</text>
</comment>
<name>A0A0D2UNX7_CAPO3</name>
<dbReference type="GO" id="GO:1990904">
    <property type="term" value="C:ribonucleoprotein complex"/>
    <property type="evidence" value="ECO:0007669"/>
    <property type="project" value="UniProtKB-KW"/>
</dbReference>
<dbReference type="GO" id="GO:0003723">
    <property type="term" value="F:RNA binding"/>
    <property type="evidence" value="ECO:0007669"/>
    <property type="project" value="InterPro"/>
</dbReference>
<dbReference type="GO" id="GO:0005840">
    <property type="term" value="C:ribosome"/>
    <property type="evidence" value="ECO:0007669"/>
    <property type="project" value="UniProtKB-KW"/>
</dbReference>
<dbReference type="CDD" id="cd06089">
    <property type="entry name" value="KOW_RPL26"/>
    <property type="match status" value="1"/>
</dbReference>
<feature type="compositionally biased region" description="Low complexity" evidence="4">
    <location>
        <begin position="270"/>
        <end position="287"/>
    </location>
</feature>
<dbReference type="InterPro" id="IPR041988">
    <property type="entry name" value="Ribosomal_uL24_KOW"/>
</dbReference>
<dbReference type="eggNOG" id="KOG1708">
    <property type="taxonomic scope" value="Eukaryota"/>
</dbReference>
<evidence type="ECO:0000256" key="1">
    <source>
        <dbReference type="ARBA" id="ARBA00010618"/>
    </source>
</evidence>
<dbReference type="PhylomeDB" id="A0A0D2UNX7"/>
<dbReference type="Proteomes" id="UP000008743">
    <property type="component" value="Unassembled WGS sequence"/>
</dbReference>
<evidence type="ECO:0000256" key="2">
    <source>
        <dbReference type="ARBA" id="ARBA00022980"/>
    </source>
</evidence>
<feature type="compositionally biased region" description="Low complexity" evidence="4">
    <location>
        <begin position="214"/>
        <end position="228"/>
    </location>
</feature>
<evidence type="ECO:0000313" key="7">
    <source>
        <dbReference type="Proteomes" id="UP000008743"/>
    </source>
</evidence>
<sequence>MGFPRFLRAGSFGHAFQQSTVYMRKMLLGMHMRHLRKIKKLDLLTPHLVPKPKLRKGDKVQIVGGPHIGQRGEVVSIYRRSGRITVAGVNMVNRTLKTEAIGVPMKMPSPILYKHVNVIDPVLDIPTRIRYARAPSGKRIRIAVKSGAFLKSNKKQRILKHASQLTWTDKNSYKTSSGLDAREKTFVVDTVPFHAAIVKSIGAHLRHVEQGLHAAQQTSEASTSATSSPFKLSPEATMRLAKRLPVAAASVASQREPMNAPRLPARKRPSASSAKPSPRDSSSLPRL</sequence>
<dbReference type="Pfam" id="PF00467">
    <property type="entry name" value="KOW"/>
    <property type="match status" value="1"/>
</dbReference>
<protein>
    <recommendedName>
        <fullName evidence="5">KOW domain-containing protein</fullName>
    </recommendedName>
</protein>
<dbReference type="PANTHER" id="PTHR12903">
    <property type="entry name" value="MITOCHONDRIAL RIBOSOMAL PROTEIN L24"/>
    <property type="match status" value="1"/>
</dbReference>
<dbReference type="EMBL" id="KE346372">
    <property type="protein sequence ID" value="KJE96656.1"/>
    <property type="molecule type" value="Genomic_DNA"/>
</dbReference>
<dbReference type="InterPro" id="IPR003256">
    <property type="entry name" value="Ribosomal_uL24"/>
</dbReference>
<evidence type="ECO:0000256" key="4">
    <source>
        <dbReference type="SAM" id="MobiDB-lite"/>
    </source>
</evidence>
<feature type="domain" description="KOW" evidence="5">
    <location>
        <begin position="53"/>
        <end position="80"/>
    </location>
</feature>
<dbReference type="AlphaFoldDB" id="A0A0D2UNX7"/>
<dbReference type="InterPro" id="IPR008991">
    <property type="entry name" value="Translation_prot_SH3-like_sf"/>
</dbReference>